<evidence type="ECO:0000313" key="3">
    <source>
        <dbReference type="Proteomes" id="UP000197468"/>
    </source>
</evidence>
<protein>
    <submittedName>
        <fullName evidence="2">Uncharacterized protein</fullName>
    </submittedName>
</protein>
<evidence type="ECO:0000313" key="2">
    <source>
        <dbReference type="EMBL" id="OWQ84403.1"/>
    </source>
</evidence>
<dbReference type="OrthoDB" id="499748at2"/>
<gene>
    <name evidence="2" type="ORF">CDN99_24210</name>
</gene>
<dbReference type="RefSeq" id="WP_088387647.1">
    <property type="nucleotide sequence ID" value="NZ_NIOF01000016.1"/>
</dbReference>
<name>A0A246IW12_9BURK</name>
<dbReference type="EMBL" id="NIOF01000016">
    <property type="protein sequence ID" value="OWQ84403.1"/>
    <property type="molecule type" value="Genomic_DNA"/>
</dbReference>
<evidence type="ECO:0000256" key="1">
    <source>
        <dbReference type="SAM" id="MobiDB-lite"/>
    </source>
</evidence>
<keyword evidence="3" id="KW-1185">Reference proteome</keyword>
<feature type="region of interest" description="Disordered" evidence="1">
    <location>
        <begin position="468"/>
        <end position="518"/>
    </location>
</feature>
<organism evidence="2 3">
    <name type="scientific">Roseateles aquatilis</name>
    <dbReference type="NCBI Taxonomy" id="431061"/>
    <lineage>
        <taxon>Bacteria</taxon>
        <taxon>Pseudomonadati</taxon>
        <taxon>Pseudomonadota</taxon>
        <taxon>Betaproteobacteria</taxon>
        <taxon>Burkholderiales</taxon>
        <taxon>Sphaerotilaceae</taxon>
        <taxon>Roseateles</taxon>
    </lineage>
</organism>
<feature type="compositionally biased region" description="Basic and acidic residues" evidence="1">
    <location>
        <begin position="468"/>
        <end position="478"/>
    </location>
</feature>
<dbReference type="AlphaFoldDB" id="A0A246IW12"/>
<accession>A0A246IW12</accession>
<comment type="caution">
    <text evidence="2">The sequence shown here is derived from an EMBL/GenBank/DDBJ whole genome shotgun (WGS) entry which is preliminary data.</text>
</comment>
<sequence length="836" mass="94004">MTTHRIETLRWDLRHRNALSATGAQDLHQRLMLFLRRQGLAGIETCFDRACPPDQVWILPTLTLDLGTIDRHQSERQWEERLTTALRAALAQAAAGADVQPPLPMRRSGEGPHEVAQFLHYLRHGHLPWGRDFNGRQALSTWLTRLARQHGAGLWRALLHDPARDRLLVRLSLISPHDGLQALIAQRDPDLATTLRQMDDEALLPLQGSGRLSAYQRGQLQQALRVAALRQLWGRRGGRLSAHGRRDLLTAWRRLLAEALGTGWRALMAASTASARTEARARRPDGDLLHELLAADDRDDALRPVDARADVDGPGRTWEHALLQLQTLLRQRRPAQGERLRRLLTSLAAAQPALLRQRLQGWASQRRERRTWSLALEPASMSLLLAAMSPRPLPGLSAAAAPHWAESLRQTALRLQREAPAGQRPGLGRLRALLMQASLRQVLEGRRLPDQHQGWQALWRQAWQDWQGRGDDGVEAPRPRASPATKSDAEGADDDMDARDASATPPPRRRRGDTAKAADATDRALLHLERECRDGRWSWPQRLRLARLLETPDGCDRWLRLFSENRRWRMLQAQFGAMAEPLRQRAGRLGRWLQGLVREPVAALAEHWRRLCRHLFIQGLSPDAASLRRNYQDEALPASPPASMATGPAAATRRDAVAIAVSNRDPIWVDDAGQVLLAAYAERLFKHLNLLRDGRFIDAEAQSTAVQCLQTLCHGPGPADESCTVLSRLLCGAPPDEVLPPVPPCDAERLALLEQLLAAVVAHWKAVGNTTVAGLRESFLQRQGRLQEDKPRAGEPPRWRLRVQPRGFDVLLDRLPWSFHTIRLPWMPGVLHVEWR</sequence>
<dbReference type="Pfam" id="PF19268">
    <property type="entry name" value="CIS_TMP"/>
    <property type="match status" value="2"/>
</dbReference>
<proteinExistence type="predicted"/>
<dbReference type="Proteomes" id="UP000197468">
    <property type="component" value="Unassembled WGS sequence"/>
</dbReference>
<dbReference type="InterPro" id="IPR045538">
    <property type="entry name" value="CIS_TMP"/>
</dbReference>
<reference evidence="2 3" key="1">
    <citation type="journal article" date="2008" name="Int. J. Syst. Evol. Microbiol.">
        <title>Description of Roseateles aquatilis sp. nov. and Roseateles terrae sp. nov., in the class Betaproteobacteria, and emended description of the genus Roseateles.</title>
        <authorList>
            <person name="Gomila M."/>
            <person name="Bowien B."/>
            <person name="Falsen E."/>
            <person name="Moore E.R."/>
            <person name="Lalucat J."/>
        </authorList>
    </citation>
    <scope>NUCLEOTIDE SEQUENCE [LARGE SCALE GENOMIC DNA]</scope>
    <source>
        <strain evidence="2 3">CCUG 48205</strain>
    </source>
</reference>